<dbReference type="InterPro" id="IPR036259">
    <property type="entry name" value="MFS_trans_sf"/>
</dbReference>
<dbReference type="PANTHER" id="PTHR48021:SF39">
    <property type="entry name" value="MAJOR FACILITATOR SUPERFAMILY (MFS) PROFILE DOMAIN-CONTAINING PROTEIN"/>
    <property type="match status" value="1"/>
</dbReference>
<dbReference type="PANTHER" id="PTHR48021">
    <property type="match status" value="1"/>
</dbReference>
<feature type="transmembrane region" description="Helical" evidence="5">
    <location>
        <begin position="52"/>
        <end position="76"/>
    </location>
</feature>
<dbReference type="EMBL" id="UFQT01000083">
    <property type="protein sequence ID" value="SSX19447.1"/>
    <property type="molecule type" value="Genomic_DNA"/>
</dbReference>
<keyword evidence="4 5" id="KW-0472">Membrane</keyword>
<keyword evidence="2 5" id="KW-0812">Transmembrane</keyword>
<reference evidence="7" key="2">
    <citation type="submission" date="2018-07" db="EMBL/GenBank/DDBJ databases">
        <authorList>
            <person name="Quirk P.G."/>
            <person name="Krulwich T.A."/>
        </authorList>
    </citation>
    <scope>NUCLEOTIDE SEQUENCE</scope>
</reference>
<accession>A0A336K6S6</accession>
<proteinExistence type="predicted"/>
<dbReference type="GO" id="GO:0016020">
    <property type="term" value="C:membrane"/>
    <property type="evidence" value="ECO:0007669"/>
    <property type="project" value="UniProtKB-SubCell"/>
</dbReference>
<evidence type="ECO:0000313" key="7">
    <source>
        <dbReference type="EMBL" id="SSX19447.1"/>
    </source>
</evidence>
<reference evidence="6" key="1">
    <citation type="submission" date="2018-04" db="EMBL/GenBank/DDBJ databases">
        <authorList>
            <person name="Go L.Y."/>
            <person name="Mitchell J.A."/>
        </authorList>
    </citation>
    <scope>NUCLEOTIDE SEQUENCE</scope>
    <source>
        <tissue evidence="6">Whole organism</tissue>
    </source>
</reference>
<dbReference type="AlphaFoldDB" id="A0A336K6S6"/>
<evidence type="ECO:0000256" key="2">
    <source>
        <dbReference type="ARBA" id="ARBA00022692"/>
    </source>
</evidence>
<feature type="transmembrane region" description="Helical" evidence="5">
    <location>
        <begin position="148"/>
        <end position="166"/>
    </location>
</feature>
<dbReference type="Gene3D" id="1.20.1250.20">
    <property type="entry name" value="MFS general substrate transporter like domains"/>
    <property type="match status" value="2"/>
</dbReference>
<evidence type="ECO:0000256" key="5">
    <source>
        <dbReference type="SAM" id="Phobius"/>
    </source>
</evidence>
<dbReference type="InterPro" id="IPR005828">
    <property type="entry name" value="MFS_sugar_transport-like"/>
</dbReference>
<gene>
    <name evidence="6" type="primary">CSON014626</name>
</gene>
<organism evidence="6">
    <name type="scientific">Culicoides sonorensis</name>
    <name type="common">Biting midge</name>
    <dbReference type="NCBI Taxonomy" id="179676"/>
    <lineage>
        <taxon>Eukaryota</taxon>
        <taxon>Metazoa</taxon>
        <taxon>Ecdysozoa</taxon>
        <taxon>Arthropoda</taxon>
        <taxon>Hexapoda</taxon>
        <taxon>Insecta</taxon>
        <taxon>Pterygota</taxon>
        <taxon>Neoptera</taxon>
        <taxon>Endopterygota</taxon>
        <taxon>Diptera</taxon>
        <taxon>Nematocera</taxon>
        <taxon>Chironomoidea</taxon>
        <taxon>Ceratopogonidae</taxon>
        <taxon>Ceratopogoninae</taxon>
        <taxon>Culicoides</taxon>
        <taxon>Monoculicoides</taxon>
    </lineage>
</organism>
<feature type="transmembrane region" description="Helical" evidence="5">
    <location>
        <begin position="267"/>
        <end position="291"/>
    </location>
</feature>
<dbReference type="Pfam" id="PF00083">
    <property type="entry name" value="Sugar_tr"/>
    <property type="match status" value="2"/>
</dbReference>
<evidence type="ECO:0000256" key="1">
    <source>
        <dbReference type="ARBA" id="ARBA00004370"/>
    </source>
</evidence>
<evidence type="ECO:0000313" key="6">
    <source>
        <dbReference type="EMBL" id="SSW99065.1"/>
    </source>
</evidence>
<name>A0A336K6S6_CULSO</name>
<evidence type="ECO:0000256" key="4">
    <source>
        <dbReference type="ARBA" id="ARBA00023136"/>
    </source>
</evidence>
<dbReference type="EMBL" id="UFQS01000083">
    <property type="protein sequence ID" value="SSW99065.1"/>
    <property type="molecule type" value="Genomic_DNA"/>
</dbReference>
<dbReference type="SUPFAM" id="SSF103473">
    <property type="entry name" value="MFS general substrate transporter"/>
    <property type="match status" value="2"/>
</dbReference>
<dbReference type="GO" id="GO:0022857">
    <property type="term" value="F:transmembrane transporter activity"/>
    <property type="evidence" value="ECO:0007669"/>
    <property type="project" value="InterPro"/>
</dbReference>
<dbReference type="InterPro" id="IPR050549">
    <property type="entry name" value="MFS_Trehalose_Transporter"/>
</dbReference>
<comment type="subcellular location">
    <subcellularLocation>
        <location evidence="1">Membrane</location>
    </subcellularLocation>
</comment>
<protein>
    <submittedName>
        <fullName evidence="6">CSON014626 protein</fullName>
    </submittedName>
</protein>
<evidence type="ECO:0000256" key="3">
    <source>
        <dbReference type="ARBA" id="ARBA00022989"/>
    </source>
</evidence>
<dbReference type="VEuPathDB" id="VectorBase:CSON014626"/>
<keyword evidence="3 5" id="KW-1133">Transmembrane helix</keyword>
<sequence length="327" mass="36441">MDQIPSDTEVGYTIDDVKLMQNNGKIDTKTGNLVFQKVSPFRRILPQVLASLVKHLLIVDLSMSISVPAIIIPQLTGVRNRAPDEFLVLNDMQASWFASLAFICQPLGSCLSGVVLEQIGRKKAMMIVNLPHIAAWLMLYFAQDLRTIFLANILLGLGVGFMEAPVLTYVGEITFCLAVYSWRALPFGLNSFEKVDLAGNAVTYTPIVLFLCLAFSTSLGITVIPWVMISEIFPNQTRGMSSGLTAACVHTMFFISTKTYYNLETSISLFGVICFYTLIAVMGTLFMYNFLPETEGKTLEEIEAHFSDNTLKLWDHKIRPTLPLLKK</sequence>
<feature type="transmembrane region" description="Helical" evidence="5">
    <location>
        <begin position="96"/>
        <end position="116"/>
    </location>
</feature>
<feature type="transmembrane region" description="Helical" evidence="5">
    <location>
        <begin position="204"/>
        <end position="229"/>
    </location>
</feature>